<dbReference type="Gene3D" id="3.30.428.10">
    <property type="entry name" value="HIT-like"/>
    <property type="match status" value="2"/>
</dbReference>
<evidence type="ECO:0000256" key="1">
    <source>
        <dbReference type="ARBA" id="ARBA00010951"/>
    </source>
</evidence>
<comment type="similarity">
    <text evidence="1">Belongs to the galactose-1-phosphate uridylyltransferase type 1 family.</text>
</comment>
<feature type="domain" description="Galactose-1-phosphate uridyl transferase N-terminal" evidence="11">
    <location>
        <begin position="3"/>
        <end position="174"/>
    </location>
</feature>
<dbReference type="Pfam" id="PF01087">
    <property type="entry name" value="GalP_UDP_transf"/>
    <property type="match status" value="1"/>
</dbReference>
<comment type="cofactor">
    <cofactor evidence="10">
        <name>Zn(2+)</name>
        <dbReference type="ChEBI" id="CHEBI:29105"/>
    </cofactor>
    <text evidence="10">Binds 1 zinc ion per subunit.</text>
</comment>
<evidence type="ECO:0000256" key="3">
    <source>
        <dbReference type="ARBA" id="ARBA00022695"/>
    </source>
</evidence>
<dbReference type="InterPro" id="IPR053177">
    <property type="entry name" value="ADP-glucose_phosphorylase"/>
</dbReference>
<evidence type="ECO:0000259" key="11">
    <source>
        <dbReference type="Pfam" id="PF01087"/>
    </source>
</evidence>
<dbReference type="SUPFAM" id="SSF54197">
    <property type="entry name" value="HIT-like"/>
    <property type="match status" value="2"/>
</dbReference>
<dbReference type="GO" id="GO:0008108">
    <property type="term" value="F:UDP-glucose:hexose-1-phosphate uridylyltransferase activity"/>
    <property type="evidence" value="ECO:0007669"/>
    <property type="project" value="UniProtKB-UniRule"/>
</dbReference>
<evidence type="ECO:0000256" key="6">
    <source>
        <dbReference type="ARBA" id="ARBA00023144"/>
    </source>
</evidence>
<reference evidence="14" key="1">
    <citation type="journal article" date="2015" name="MBio">
        <title>Genome-Resolved Metagenomic Analysis Reveals Roles for Candidate Phyla and Other Microbial Community Members in Biogeochemical Transformations in Oil Reservoirs.</title>
        <authorList>
            <person name="Hu P."/>
            <person name="Tom L."/>
            <person name="Singh A."/>
            <person name="Thomas B.C."/>
            <person name="Baker B.J."/>
            <person name="Piceno Y.M."/>
            <person name="Andersen G.L."/>
            <person name="Banfield J.F."/>
        </authorList>
    </citation>
    <scope>NUCLEOTIDE SEQUENCE [LARGE SCALE GENOMIC DNA]</scope>
</reference>
<dbReference type="PANTHER" id="PTHR42763:SF1">
    <property type="entry name" value="UDP-GLUCOSE--HEXOSE-1-PHOSPHATE URIDYLYLTRANSFERASE"/>
    <property type="match status" value="1"/>
</dbReference>
<dbReference type="Pfam" id="PF02744">
    <property type="entry name" value="GalP_UDP_tr_C"/>
    <property type="match status" value="1"/>
</dbReference>
<accession>A0A117LBH0</accession>
<feature type="binding site" evidence="10">
    <location>
        <position position="162"/>
    </location>
    <ligand>
        <name>Zn(2+)</name>
        <dbReference type="ChEBI" id="CHEBI:29105"/>
    </ligand>
</feature>
<dbReference type="PIRSF" id="PIRSF000808">
    <property type="entry name" value="GalT"/>
    <property type="match status" value="1"/>
</dbReference>
<evidence type="ECO:0000256" key="2">
    <source>
        <dbReference type="ARBA" id="ARBA00022679"/>
    </source>
</evidence>
<dbReference type="InterPro" id="IPR005849">
    <property type="entry name" value="GalP_Utransf_N"/>
</dbReference>
<organism evidence="13 14">
    <name type="scientific">Thermacetogenium phaeum</name>
    <dbReference type="NCBI Taxonomy" id="85874"/>
    <lineage>
        <taxon>Bacteria</taxon>
        <taxon>Bacillati</taxon>
        <taxon>Bacillota</taxon>
        <taxon>Clostridia</taxon>
        <taxon>Thermoanaerobacterales</taxon>
        <taxon>Thermoanaerobacteraceae</taxon>
        <taxon>Thermacetogenium</taxon>
    </lineage>
</organism>
<dbReference type="PATRIC" id="fig|85874.4.peg.1581"/>
<keyword evidence="5 10" id="KW-0862">Zinc</keyword>
<dbReference type="PANTHER" id="PTHR42763">
    <property type="entry name" value="ADP-GLUCOSE PHOSPHORYLASE"/>
    <property type="match status" value="1"/>
</dbReference>
<feature type="binding site" evidence="10">
    <location>
        <position position="111"/>
    </location>
    <ligand>
        <name>Zn(2+)</name>
        <dbReference type="ChEBI" id="CHEBI:29105"/>
    </ligand>
</feature>
<dbReference type="AlphaFoldDB" id="A0A117LBH0"/>
<evidence type="ECO:0000256" key="10">
    <source>
        <dbReference type="PIRSR" id="PIRSR000808-3"/>
    </source>
</evidence>
<feature type="binding site" evidence="10">
    <location>
        <position position="39"/>
    </location>
    <ligand>
        <name>Zn(2+)</name>
        <dbReference type="ChEBI" id="CHEBI:29105"/>
    </ligand>
</feature>
<evidence type="ECO:0000256" key="4">
    <source>
        <dbReference type="ARBA" id="ARBA00022723"/>
    </source>
</evidence>
<keyword evidence="4 10" id="KW-0479">Metal-binding</keyword>
<keyword evidence="7" id="KW-0119">Carbohydrate metabolism</keyword>
<dbReference type="InterPro" id="IPR005850">
    <property type="entry name" value="GalP_Utransf_C"/>
</dbReference>
<keyword evidence="3 13" id="KW-0548">Nucleotidyltransferase</keyword>
<comment type="caution">
    <text evidence="13">The sequence shown here is derived from an EMBL/GenBank/DDBJ whole genome shotgun (WGS) entry which is preliminary data.</text>
</comment>
<evidence type="ECO:0000256" key="7">
    <source>
        <dbReference type="ARBA" id="ARBA00023277"/>
    </source>
</evidence>
<gene>
    <name evidence="13" type="ORF">XD66_0441</name>
</gene>
<dbReference type="Proteomes" id="UP000053326">
    <property type="component" value="Unassembled WGS sequence"/>
</dbReference>
<evidence type="ECO:0000313" key="14">
    <source>
        <dbReference type="Proteomes" id="UP000053326"/>
    </source>
</evidence>
<dbReference type="GO" id="GO:0006012">
    <property type="term" value="P:galactose metabolic process"/>
    <property type="evidence" value="ECO:0007669"/>
    <property type="project" value="UniProtKB-UniRule"/>
</dbReference>
<sequence>MPELRQDPVTKKWVVIATERSKRPFDFPVRQENRKGGNCPFCVGNEDQTPPEIMAFREEGTEPDTPGWWVRVVPNKFPALDPKLNEAPEQNFYLKMPGAGVHEVLIESPDHDSSLDKHSSHQVREIFKAWRARYQALINREPLKYVQIFKNEGSIAGASLSHPHSQLIATPLIPPMIAEELKGTQEYYGDKGKCLYCDMIARELREKARIAVENDDFLSFCPFASRFPFETWIMPKWHQPGFEMIDDSMLSSLSEIVQKTVQKITGSLNNPPYNIVLHAAPAGYNDVAFYHWHLEILPRLTIVAGFEWGTGIIINPTPPEAAAEYLRNYDNEKNAEKERLSWQQIH</sequence>
<dbReference type="InterPro" id="IPR036265">
    <property type="entry name" value="HIT-like_sf"/>
</dbReference>
<keyword evidence="2 13" id="KW-0808">Transferase</keyword>
<feature type="domain" description="Galactose-1-phosphate uridyl transferase C-terminal" evidence="12">
    <location>
        <begin position="183"/>
        <end position="296"/>
    </location>
</feature>
<evidence type="ECO:0000313" key="13">
    <source>
        <dbReference type="EMBL" id="KUK36851.1"/>
    </source>
</evidence>
<feature type="active site" description="Tele-UMP-histidine intermediate" evidence="9">
    <location>
        <position position="164"/>
    </location>
</feature>
<dbReference type="EMBL" id="LGFO01000034">
    <property type="protein sequence ID" value="KUK36851.1"/>
    <property type="molecule type" value="Genomic_DNA"/>
</dbReference>
<protein>
    <recommendedName>
        <fullName evidence="8">Galactose-1-phosphate uridylyltransferase</fullName>
        <ecNumber evidence="8">2.7.7.12</ecNumber>
    </recommendedName>
</protein>
<name>A0A117LBH0_9THEO</name>
<dbReference type="UniPathway" id="UPA00214"/>
<dbReference type="EC" id="2.7.7.12" evidence="8"/>
<dbReference type="GO" id="GO:0008270">
    <property type="term" value="F:zinc ion binding"/>
    <property type="evidence" value="ECO:0007669"/>
    <property type="project" value="InterPro"/>
</dbReference>
<evidence type="ECO:0000256" key="8">
    <source>
        <dbReference type="NCBIfam" id="TIGR00209"/>
    </source>
</evidence>
<keyword evidence="6" id="KW-0299">Galactose metabolism</keyword>
<proteinExistence type="inferred from homology"/>
<dbReference type="InterPro" id="IPR001937">
    <property type="entry name" value="GalP_UDPtransf1"/>
</dbReference>
<evidence type="ECO:0000256" key="5">
    <source>
        <dbReference type="ARBA" id="ARBA00022833"/>
    </source>
</evidence>
<evidence type="ECO:0000256" key="9">
    <source>
        <dbReference type="PIRSR" id="PIRSR000808-1"/>
    </source>
</evidence>
<evidence type="ECO:0000259" key="12">
    <source>
        <dbReference type="Pfam" id="PF02744"/>
    </source>
</evidence>
<dbReference type="NCBIfam" id="TIGR00209">
    <property type="entry name" value="galT_1"/>
    <property type="match status" value="1"/>
</dbReference>
<feature type="binding site" evidence="10">
    <location>
        <position position="42"/>
    </location>
    <ligand>
        <name>Zn(2+)</name>
        <dbReference type="ChEBI" id="CHEBI:29105"/>
    </ligand>
</feature>